<evidence type="ECO:0000313" key="2">
    <source>
        <dbReference type="Proteomes" id="UP000240883"/>
    </source>
</evidence>
<dbReference type="Pfam" id="PF05721">
    <property type="entry name" value="PhyH"/>
    <property type="match status" value="1"/>
</dbReference>
<dbReference type="AlphaFoldDB" id="A0A2T2NWQ5"/>
<dbReference type="SUPFAM" id="SSF51197">
    <property type="entry name" value="Clavaminate synthase-like"/>
    <property type="match status" value="1"/>
</dbReference>
<dbReference type="Proteomes" id="UP000240883">
    <property type="component" value="Unassembled WGS sequence"/>
</dbReference>
<proteinExistence type="predicted"/>
<protein>
    <submittedName>
        <fullName evidence="1">Uncharacterized protein</fullName>
    </submittedName>
</protein>
<keyword evidence="2" id="KW-1185">Reference proteome</keyword>
<gene>
    <name evidence="1" type="ORF">BS50DRAFT_674371</name>
</gene>
<name>A0A2T2NWQ5_CORCC</name>
<organism evidence="1 2">
    <name type="scientific">Corynespora cassiicola Philippines</name>
    <dbReference type="NCBI Taxonomy" id="1448308"/>
    <lineage>
        <taxon>Eukaryota</taxon>
        <taxon>Fungi</taxon>
        <taxon>Dikarya</taxon>
        <taxon>Ascomycota</taxon>
        <taxon>Pezizomycotina</taxon>
        <taxon>Dothideomycetes</taxon>
        <taxon>Pleosporomycetidae</taxon>
        <taxon>Pleosporales</taxon>
        <taxon>Corynesporascaceae</taxon>
        <taxon>Corynespora</taxon>
    </lineage>
</organism>
<sequence>MSQHLEHLEGSGESSLLASSLPGFPPFISPELIRSDIQDAKFENGATQVIVSLHKWPETAIRGTANRSLCSTCEISKDDAVFIIGSIWHGGGENKTDPSERRV</sequence>
<evidence type="ECO:0000313" key="1">
    <source>
        <dbReference type="EMBL" id="PSN69855.1"/>
    </source>
</evidence>
<dbReference type="OrthoDB" id="445007at2759"/>
<accession>A0A2T2NWQ5</accession>
<reference evidence="1 2" key="1">
    <citation type="journal article" date="2018" name="Front. Microbiol.">
        <title>Genome-Wide Analysis of Corynespora cassiicola Leaf Fall Disease Putative Effectors.</title>
        <authorList>
            <person name="Lopez D."/>
            <person name="Ribeiro S."/>
            <person name="Label P."/>
            <person name="Fumanal B."/>
            <person name="Venisse J.S."/>
            <person name="Kohler A."/>
            <person name="de Oliveira R.R."/>
            <person name="Labutti K."/>
            <person name="Lipzen A."/>
            <person name="Lail K."/>
            <person name="Bauer D."/>
            <person name="Ohm R.A."/>
            <person name="Barry K.W."/>
            <person name="Spatafora J."/>
            <person name="Grigoriev I.V."/>
            <person name="Martin F.M."/>
            <person name="Pujade-Renaud V."/>
        </authorList>
    </citation>
    <scope>NUCLEOTIDE SEQUENCE [LARGE SCALE GENOMIC DNA]</scope>
    <source>
        <strain evidence="1 2">Philippines</strain>
    </source>
</reference>
<dbReference type="InterPro" id="IPR008775">
    <property type="entry name" value="Phytyl_CoA_dOase-like"/>
</dbReference>
<dbReference type="STRING" id="1448308.A0A2T2NWQ5"/>
<dbReference type="EMBL" id="KZ678132">
    <property type="protein sequence ID" value="PSN69855.1"/>
    <property type="molecule type" value="Genomic_DNA"/>
</dbReference>
<dbReference type="Gene3D" id="2.60.120.620">
    <property type="entry name" value="q2cbj1_9rhob like domain"/>
    <property type="match status" value="1"/>
</dbReference>